<sequence length="443" mass="47843">MLLICKRSYVPWIVSLFILKLELVGDTNPPNITNCPGDITRMLQSSTASFEFVNWDMLIVTDAEGPVSIVAAPPSFGLYEVGTREIEYIYADAAGNEARCAFNITITAFDVRPPVISDCPSDMVVVAASMLGDQAFLIWTLPTAEDESGGGVRLVAGPVPPIGVFDLGLSTVTYIFSDDAGNNATCSFDVTVLPAVDDTQLTIMDCPVDIVQPAMNPPDPLGTFVFWTAPTAMNAQGGPVQQSSGPNVPFGFFQIGTSTITYEFSDAPDNRAVCSFTVTIFDPNAMPANDTVVLVEVLADFDGEIDLEWSQYLDRDVTGFDIERLNNGEWNTVRSFSELTRQDVVNVGIANGVRILATISNGTSNSDRNPNLFASYRGRISGDTTVRWAQPGNVTIAAVEVSIRQDLVMVFTDTILTEVSTMINRVLAPSTETEITISPTLPL</sequence>
<name>A0A2G8KYD0_STIJA</name>
<dbReference type="EMBL" id="MRZV01000307">
    <property type="protein sequence ID" value="PIK52975.1"/>
    <property type="molecule type" value="Genomic_DNA"/>
</dbReference>
<protein>
    <recommendedName>
        <fullName evidence="3">HYR domain-containing protein</fullName>
    </recommendedName>
</protein>
<proteinExistence type="predicted"/>
<evidence type="ECO:0000256" key="1">
    <source>
        <dbReference type="ARBA" id="ARBA00022737"/>
    </source>
</evidence>
<comment type="caution">
    <text evidence="4">The sequence shown here is derived from an EMBL/GenBank/DDBJ whole genome shotgun (WGS) entry which is preliminary data.</text>
</comment>
<reference evidence="4 5" key="1">
    <citation type="journal article" date="2017" name="PLoS Biol.">
        <title>The sea cucumber genome provides insights into morphological evolution and visceral regeneration.</title>
        <authorList>
            <person name="Zhang X."/>
            <person name="Sun L."/>
            <person name="Yuan J."/>
            <person name="Sun Y."/>
            <person name="Gao Y."/>
            <person name="Zhang L."/>
            <person name="Li S."/>
            <person name="Dai H."/>
            <person name="Hamel J.F."/>
            <person name="Liu C."/>
            <person name="Yu Y."/>
            <person name="Liu S."/>
            <person name="Lin W."/>
            <person name="Guo K."/>
            <person name="Jin S."/>
            <person name="Xu P."/>
            <person name="Storey K.B."/>
            <person name="Huan P."/>
            <person name="Zhang T."/>
            <person name="Zhou Y."/>
            <person name="Zhang J."/>
            <person name="Lin C."/>
            <person name="Li X."/>
            <person name="Xing L."/>
            <person name="Huo D."/>
            <person name="Sun M."/>
            <person name="Wang L."/>
            <person name="Mercier A."/>
            <person name="Li F."/>
            <person name="Yang H."/>
            <person name="Xiang J."/>
        </authorList>
    </citation>
    <scope>NUCLEOTIDE SEQUENCE [LARGE SCALE GENOMIC DNA]</scope>
    <source>
        <strain evidence="4">Shaxun</strain>
        <tissue evidence="4">Muscle</tissue>
    </source>
</reference>
<dbReference type="Proteomes" id="UP000230750">
    <property type="component" value="Unassembled WGS sequence"/>
</dbReference>
<feature type="domain" description="HYR" evidence="3">
    <location>
        <begin position="25"/>
        <end position="108"/>
    </location>
</feature>
<evidence type="ECO:0000313" key="5">
    <source>
        <dbReference type="Proteomes" id="UP000230750"/>
    </source>
</evidence>
<keyword evidence="2" id="KW-0732">Signal</keyword>
<evidence type="ECO:0000259" key="3">
    <source>
        <dbReference type="PROSITE" id="PS50825"/>
    </source>
</evidence>
<dbReference type="InterPro" id="IPR003410">
    <property type="entry name" value="HYR_dom"/>
</dbReference>
<evidence type="ECO:0000313" key="4">
    <source>
        <dbReference type="EMBL" id="PIK52975.1"/>
    </source>
</evidence>
<organism evidence="4 5">
    <name type="scientific">Stichopus japonicus</name>
    <name type="common">Sea cucumber</name>
    <dbReference type="NCBI Taxonomy" id="307972"/>
    <lineage>
        <taxon>Eukaryota</taxon>
        <taxon>Metazoa</taxon>
        <taxon>Echinodermata</taxon>
        <taxon>Eleutherozoa</taxon>
        <taxon>Echinozoa</taxon>
        <taxon>Holothuroidea</taxon>
        <taxon>Aspidochirotacea</taxon>
        <taxon>Aspidochirotida</taxon>
        <taxon>Stichopodidae</taxon>
        <taxon>Apostichopus</taxon>
    </lineage>
</organism>
<dbReference type="AlphaFoldDB" id="A0A2G8KYD0"/>
<feature type="domain" description="HYR" evidence="3">
    <location>
        <begin position="109"/>
        <end position="194"/>
    </location>
</feature>
<feature type="chain" id="PRO_5013795615" description="HYR domain-containing protein" evidence="2">
    <location>
        <begin position="28"/>
        <end position="443"/>
    </location>
</feature>
<dbReference type="PANTHER" id="PTHR24273">
    <property type="entry name" value="FI04643P-RELATED"/>
    <property type="match status" value="1"/>
</dbReference>
<dbReference type="Pfam" id="PF02494">
    <property type="entry name" value="HYR"/>
    <property type="match status" value="3"/>
</dbReference>
<evidence type="ECO:0000256" key="2">
    <source>
        <dbReference type="SAM" id="SignalP"/>
    </source>
</evidence>
<dbReference type="PANTHER" id="PTHR24273:SF32">
    <property type="entry name" value="HYALIN"/>
    <property type="match status" value="1"/>
</dbReference>
<accession>A0A2G8KYD0</accession>
<dbReference type="STRING" id="307972.A0A2G8KYD0"/>
<feature type="domain" description="HYR" evidence="3">
    <location>
        <begin position="196"/>
        <end position="282"/>
    </location>
</feature>
<dbReference type="PROSITE" id="PS50825">
    <property type="entry name" value="HYR"/>
    <property type="match status" value="3"/>
</dbReference>
<feature type="signal peptide" evidence="2">
    <location>
        <begin position="1"/>
        <end position="27"/>
    </location>
</feature>
<keyword evidence="5" id="KW-1185">Reference proteome</keyword>
<gene>
    <name evidence="4" type="ORF">BSL78_10129</name>
</gene>
<keyword evidence="1" id="KW-0677">Repeat</keyword>